<evidence type="ECO:0000313" key="4">
    <source>
        <dbReference type="RefSeq" id="XP_072607398.1"/>
    </source>
</evidence>
<dbReference type="PANTHER" id="PTHR34755:SF3">
    <property type="entry name" value="SERINE_ARGININE REPETITIVE MATRIX PROTEIN 2"/>
    <property type="match status" value="1"/>
</dbReference>
<feature type="compositionally biased region" description="Low complexity" evidence="1">
    <location>
        <begin position="336"/>
        <end position="346"/>
    </location>
</feature>
<dbReference type="InterPro" id="IPR047490">
    <property type="entry name" value="SRRM2_cwf21"/>
</dbReference>
<feature type="compositionally biased region" description="Basic residues" evidence="1">
    <location>
        <begin position="367"/>
        <end position="409"/>
    </location>
</feature>
<sequence>MAAASLAKPHTGPPARMTYNSHSALRRKTYYGSRQALRRARGCVLTRLVGRADVQRGPGGVRVAQSEPAAAPEEARRRRSRLKQAGGPARRGGNSRPRGTRELKQRQHLSPSEAAGGGGGGGGVLRATEMPPLRAYLCPFSCTSTSLFLERWCPPSPGHRAMYNGIGLPTPRGSGTNGYVQRNLSLVRGRRGERPDYKGEEELRRLEAALVKRPNPDILDHERKRRVELRCLELEEMMEEQGYEEQQIQEKVATFRLMLLEKDVNPGGKEETPGQRPAVTETHQLAELNEKKNERLRAAFGISDSYVDGSSFDPQRRAREAKQPAPEPPKPYSLVRESSSSRSPTPKQKKKKKKKDRGRSESSSPRRERKKSSKKKKHRSESESKKRKHRSPTPKSKRKSKDKKRKRSRSTTPAPKSRRAHRSTSADSASSSDTSRSRRCTDHSEDTVPAL</sequence>
<proteinExistence type="predicted"/>
<accession>A0ABM4ZXZ7</accession>
<dbReference type="RefSeq" id="XP_072607398.1">
    <property type="nucleotide sequence ID" value="XM_072751297.1"/>
</dbReference>
<organism evidence="3 4">
    <name type="scientific">Vulpes vulpes</name>
    <name type="common">Red fox</name>
    <dbReference type="NCBI Taxonomy" id="9627"/>
    <lineage>
        <taxon>Eukaryota</taxon>
        <taxon>Metazoa</taxon>
        <taxon>Chordata</taxon>
        <taxon>Craniata</taxon>
        <taxon>Vertebrata</taxon>
        <taxon>Euteleostomi</taxon>
        <taxon>Mammalia</taxon>
        <taxon>Eutheria</taxon>
        <taxon>Laurasiatheria</taxon>
        <taxon>Carnivora</taxon>
        <taxon>Caniformia</taxon>
        <taxon>Canidae</taxon>
        <taxon>Vulpes</taxon>
    </lineage>
</organism>
<dbReference type="GeneID" id="112909153"/>
<dbReference type="CDD" id="cd21375">
    <property type="entry name" value="cwf21_SRRM2"/>
    <property type="match status" value="1"/>
</dbReference>
<dbReference type="SMART" id="SM01115">
    <property type="entry name" value="cwf21"/>
    <property type="match status" value="1"/>
</dbReference>
<dbReference type="InterPro" id="IPR013170">
    <property type="entry name" value="mRNA_splic_Cwf21_dom"/>
</dbReference>
<gene>
    <name evidence="4" type="primary">LOC112909153</name>
</gene>
<dbReference type="PANTHER" id="PTHR34755">
    <property type="entry name" value="SERINE/ARGININE REPETITIVE MATRIX PROTEIN 3-RELATED"/>
    <property type="match status" value="1"/>
</dbReference>
<feature type="compositionally biased region" description="Gly residues" evidence="1">
    <location>
        <begin position="115"/>
        <end position="124"/>
    </location>
</feature>
<evidence type="ECO:0000313" key="3">
    <source>
        <dbReference type="Proteomes" id="UP001652641"/>
    </source>
</evidence>
<feature type="region of interest" description="Disordered" evidence="1">
    <location>
        <begin position="57"/>
        <end position="126"/>
    </location>
</feature>
<feature type="domain" description="CWF21" evidence="2">
    <location>
        <begin position="219"/>
        <end position="264"/>
    </location>
</feature>
<name>A0ABM4ZXZ7_VULVU</name>
<feature type="region of interest" description="Disordered" evidence="1">
    <location>
        <begin position="1"/>
        <end position="22"/>
    </location>
</feature>
<feature type="compositionally biased region" description="Low complexity" evidence="1">
    <location>
        <begin position="423"/>
        <end position="434"/>
    </location>
</feature>
<feature type="compositionally biased region" description="Basic residues" evidence="1">
    <location>
        <begin position="347"/>
        <end position="357"/>
    </location>
</feature>
<keyword evidence="3" id="KW-1185">Reference proteome</keyword>
<feature type="compositionally biased region" description="Basic and acidic residues" evidence="1">
    <location>
        <begin position="435"/>
        <end position="451"/>
    </location>
</feature>
<dbReference type="Pfam" id="PF08312">
    <property type="entry name" value="cwf21"/>
    <property type="match status" value="1"/>
</dbReference>
<evidence type="ECO:0000259" key="2">
    <source>
        <dbReference type="SMART" id="SM01115"/>
    </source>
</evidence>
<protein>
    <recommendedName>
        <fullName evidence="2">CWF21 domain-containing protein</fullName>
    </recommendedName>
</protein>
<feature type="region of interest" description="Disordered" evidence="1">
    <location>
        <begin position="302"/>
        <end position="451"/>
    </location>
</feature>
<dbReference type="InterPro" id="IPR052109">
    <property type="entry name" value="SRRM_Domain-Containing"/>
</dbReference>
<dbReference type="Proteomes" id="UP001652641">
    <property type="component" value="Chromosome 3"/>
</dbReference>
<reference evidence="4" key="1">
    <citation type="submission" date="2025-08" db="UniProtKB">
        <authorList>
            <consortium name="RefSeq"/>
        </authorList>
    </citation>
    <scope>IDENTIFICATION</scope>
    <source>
        <tissue evidence="4">Cell line</tissue>
    </source>
</reference>
<evidence type="ECO:0000256" key="1">
    <source>
        <dbReference type="SAM" id="MobiDB-lite"/>
    </source>
</evidence>